<comment type="caution">
    <text evidence="1">The sequence shown here is derived from an EMBL/GenBank/DDBJ whole genome shotgun (WGS) entry which is preliminary data.</text>
</comment>
<protein>
    <submittedName>
        <fullName evidence="1">Uncharacterized protein</fullName>
    </submittedName>
</protein>
<evidence type="ECO:0000313" key="1">
    <source>
        <dbReference type="EMBL" id="MBU9847828.1"/>
    </source>
</evidence>
<accession>A0ABS6LMA0</accession>
<dbReference type="Proteomes" id="UP000739284">
    <property type="component" value="Unassembled WGS sequence"/>
</dbReference>
<proteinExistence type="predicted"/>
<name>A0ABS6LMA0_9GAMM</name>
<organism evidence="1 2">
    <name type="scientific">Rahnella ecdela</name>
    <dbReference type="NCBI Taxonomy" id="2816250"/>
    <lineage>
        <taxon>Bacteria</taxon>
        <taxon>Pseudomonadati</taxon>
        <taxon>Pseudomonadota</taxon>
        <taxon>Gammaproteobacteria</taxon>
        <taxon>Enterobacterales</taxon>
        <taxon>Yersiniaceae</taxon>
        <taxon>Rahnella</taxon>
    </lineage>
</organism>
<dbReference type="EMBL" id="JAFMOY010000132">
    <property type="protein sequence ID" value="MBU9847828.1"/>
    <property type="molecule type" value="Genomic_DNA"/>
</dbReference>
<dbReference type="RefSeq" id="WP_217151084.1">
    <property type="nucleotide sequence ID" value="NZ_JAFMOY010000132.1"/>
</dbReference>
<reference evidence="1 2" key="1">
    <citation type="submission" date="2021-03" db="EMBL/GenBank/DDBJ databases">
        <title>Five novel Rahnella species.</title>
        <authorList>
            <person name="Brady C."/>
            <person name="Asselin J."/>
            <person name="Beer S."/>
            <person name="Bruberg M.B."/>
            <person name="Crampton B."/>
            <person name="Venter S."/>
            <person name="Arnold D."/>
            <person name="Denman S."/>
        </authorList>
    </citation>
    <scope>NUCLEOTIDE SEQUENCE [LARGE SCALE GENOMIC DNA]</scope>
    <source>
        <strain evidence="1 2">FRB 231</strain>
    </source>
</reference>
<gene>
    <name evidence="1" type="ORF">J1784_22785</name>
</gene>
<evidence type="ECO:0000313" key="2">
    <source>
        <dbReference type="Proteomes" id="UP000739284"/>
    </source>
</evidence>
<sequence>MELFTGLHFDGHCHVSDIYVPLQALFAGESFTKSLQRVKLQLSGQVLPEGDKKRGYTAVNSPRADDLGLFMSIVRILRLGVISNKRKLHFGSASFTDFGARFALLRS</sequence>
<keyword evidence="2" id="KW-1185">Reference proteome</keyword>